<dbReference type="CDD" id="cd00555">
    <property type="entry name" value="Maf"/>
    <property type="match status" value="1"/>
</dbReference>
<dbReference type="EMBL" id="CP028942">
    <property type="protein sequence ID" value="QKM65664.1"/>
    <property type="molecule type" value="Genomic_DNA"/>
</dbReference>
<dbReference type="Pfam" id="PF02545">
    <property type="entry name" value="Maf"/>
    <property type="match status" value="1"/>
</dbReference>
<comment type="caution">
    <text evidence="4">Lacks conserved residue(s) required for the propagation of feature annotation.</text>
</comment>
<evidence type="ECO:0000256" key="3">
    <source>
        <dbReference type="ARBA" id="ARBA00023080"/>
    </source>
</evidence>
<comment type="cofactor">
    <cofactor evidence="1 4">
        <name>a divalent metal cation</name>
        <dbReference type="ChEBI" id="CHEBI:60240"/>
    </cofactor>
</comment>
<feature type="site" description="Important for substrate specificity" evidence="4">
    <location>
        <position position="90"/>
    </location>
</feature>
<comment type="similarity">
    <text evidence="4">Belongs to the Maf family. YhdE subfamily.</text>
</comment>
<keyword evidence="4" id="KW-0963">Cytoplasm</keyword>
<dbReference type="HAMAP" id="MF_00528">
    <property type="entry name" value="Maf"/>
    <property type="match status" value="1"/>
</dbReference>
<dbReference type="KEGG" id="ptrp:DCO17_03675"/>
<reference evidence="5 6" key="1">
    <citation type="submission" date="2018-04" db="EMBL/GenBank/DDBJ databases">
        <title>Polynucleobacter sp. UH21B genome.</title>
        <authorList>
            <person name="Hahn M.W."/>
        </authorList>
    </citation>
    <scope>NUCLEOTIDE SEQUENCE [LARGE SCALE GENOMIC DNA]</scope>
    <source>
        <strain evidence="5 6">MWH-UH21B</strain>
    </source>
</reference>
<keyword evidence="2 4" id="KW-0378">Hydrolase</keyword>
<keyword evidence="6" id="KW-1185">Reference proteome</keyword>
<evidence type="ECO:0000313" key="5">
    <source>
        <dbReference type="EMBL" id="QKM65664.1"/>
    </source>
</evidence>
<gene>
    <name evidence="5" type="ORF">DCO17_03675</name>
</gene>
<dbReference type="InterPro" id="IPR003697">
    <property type="entry name" value="Maf-like"/>
</dbReference>
<proteinExistence type="inferred from homology"/>
<dbReference type="PANTHER" id="PTHR43213:SF5">
    <property type="entry name" value="BIFUNCTIONAL DTTP_UTP PYROPHOSPHATASE_METHYLTRANSFERASE PROTEIN-RELATED"/>
    <property type="match status" value="1"/>
</dbReference>
<comment type="function">
    <text evidence="4">Nucleoside triphosphate pyrophosphatase that hydrolyzes dTTP and UTP. May have a dual role in cell division arrest and in preventing the incorporation of modified nucleotides into cellular nucleic acids.</text>
</comment>
<comment type="subcellular location">
    <subcellularLocation>
        <location evidence="4">Cytoplasm</location>
    </subcellularLocation>
</comment>
<comment type="catalytic activity">
    <reaction evidence="4">
        <text>dTTP + H2O = dTMP + diphosphate + H(+)</text>
        <dbReference type="Rhea" id="RHEA:28534"/>
        <dbReference type="ChEBI" id="CHEBI:15377"/>
        <dbReference type="ChEBI" id="CHEBI:15378"/>
        <dbReference type="ChEBI" id="CHEBI:33019"/>
        <dbReference type="ChEBI" id="CHEBI:37568"/>
        <dbReference type="ChEBI" id="CHEBI:63528"/>
        <dbReference type="EC" id="3.6.1.9"/>
    </reaction>
</comment>
<dbReference type="InterPro" id="IPR029001">
    <property type="entry name" value="ITPase-like_fam"/>
</dbReference>
<dbReference type="Gene3D" id="3.90.950.10">
    <property type="match status" value="1"/>
</dbReference>
<evidence type="ECO:0000256" key="4">
    <source>
        <dbReference type="HAMAP-Rule" id="MF_00528"/>
    </source>
</evidence>
<dbReference type="GO" id="GO:0005737">
    <property type="term" value="C:cytoplasm"/>
    <property type="evidence" value="ECO:0007669"/>
    <property type="project" value="UniProtKB-SubCell"/>
</dbReference>
<dbReference type="PANTHER" id="PTHR43213">
    <property type="entry name" value="BIFUNCTIONAL DTTP/UTP PYROPHOSPHATASE/METHYLTRANSFERASE PROTEIN-RELATED"/>
    <property type="match status" value="1"/>
</dbReference>
<protein>
    <recommendedName>
        <fullName evidence="4">dTTP/UTP pyrophosphatase</fullName>
        <shortName evidence="4">dTTPase/UTPase</shortName>
        <ecNumber evidence="4">3.6.1.9</ecNumber>
    </recommendedName>
    <alternativeName>
        <fullName evidence="4">Nucleoside triphosphate pyrophosphatase</fullName>
    </alternativeName>
    <alternativeName>
        <fullName evidence="4">Nucleotide pyrophosphatase</fullName>
        <shortName evidence="4">Nucleotide PPase</shortName>
    </alternativeName>
</protein>
<evidence type="ECO:0000256" key="2">
    <source>
        <dbReference type="ARBA" id="ARBA00022801"/>
    </source>
</evidence>
<dbReference type="EC" id="3.6.1.9" evidence="4"/>
<accession>A0A6M9PT87</accession>
<feature type="site" description="Important for substrate specificity" evidence="4">
    <location>
        <position position="178"/>
    </location>
</feature>
<keyword evidence="3 4" id="KW-0546">Nucleotide metabolism</keyword>
<feature type="site" description="Important for substrate specificity" evidence="4">
    <location>
        <position position="21"/>
    </location>
</feature>
<dbReference type="GO" id="GO:0047429">
    <property type="term" value="F:nucleoside triphosphate diphosphatase activity"/>
    <property type="evidence" value="ECO:0007669"/>
    <property type="project" value="UniProtKB-EC"/>
</dbReference>
<dbReference type="NCBIfam" id="TIGR00172">
    <property type="entry name" value="maf"/>
    <property type="match status" value="1"/>
</dbReference>
<evidence type="ECO:0000256" key="1">
    <source>
        <dbReference type="ARBA" id="ARBA00001968"/>
    </source>
</evidence>
<feature type="active site" description="Proton acceptor" evidence="4">
    <location>
        <position position="89"/>
    </location>
</feature>
<dbReference type="PIRSF" id="PIRSF006305">
    <property type="entry name" value="Maf"/>
    <property type="match status" value="1"/>
</dbReference>
<dbReference type="SUPFAM" id="SSF52972">
    <property type="entry name" value="ITPase-like"/>
    <property type="match status" value="1"/>
</dbReference>
<evidence type="ECO:0000313" key="6">
    <source>
        <dbReference type="Proteomes" id="UP000503312"/>
    </source>
</evidence>
<organism evidence="5 6">
    <name type="scientific">Polynucleobacter tropicus</name>
    <dbReference type="NCBI Taxonomy" id="1743174"/>
    <lineage>
        <taxon>Bacteria</taxon>
        <taxon>Pseudomonadati</taxon>
        <taxon>Pseudomonadota</taxon>
        <taxon>Betaproteobacteria</taxon>
        <taxon>Burkholderiales</taxon>
        <taxon>Burkholderiaceae</taxon>
        <taxon>Polynucleobacter</taxon>
    </lineage>
</organism>
<comment type="catalytic activity">
    <reaction evidence="4">
        <text>UTP + H2O = UMP + diphosphate + H(+)</text>
        <dbReference type="Rhea" id="RHEA:29395"/>
        <dbReference type="ChEBI" id="CHEBI:15377"/>
        <dbReference type="ChEBI" id="CHEBI:15378"/>
        <dbReference type="ChEBI" id="CHEBI:33019"/>
        <dbReference type="ChEBI" id="CHEBI:46398"/>
        <dbReference type="ChEBI" id="CHEBI:57865"/>
        <dbReference type="EC" id="3.6.1.9"/>
    </reaction>
</comment>
<dbReference type="GO" id="GO:0009117">
    <property type="term" value="P:nucleotide metabolic process"/>
    <property type="evidence" value="ECO:0007669"/>
    <property type="project" value="UniProtKB-KW"/>
</dbReference>
<name>A0A6M9PT87_9BURK</name>
<dbReference type="Proteomes" id="UP000503312">
    <property type="component" value="Chromosome"/>
</dbReference>
<sequence>MPIIASNLLSDFIYLASQSPRRQELLKQIGVRYEMLLPRPGEDAEGIEIPFPQEKARDYVKRVTLAKASLALARWKKTGLPWVPILCADTTVSLPNSADGEILGKPIDANDARRILEMLSGKTHEVLTAVALINNPEDVPNCVVQISEVEFTYLSSEQINSYIASEEPFGKAGAYGIQGNAGAFISKITGSYSGIMGLPLYETAQLLDHARITRI</sequence>
<dbReference type="AlphaFoldDB" id="A0A6M9PT87"/>